<feature type="compositionally biased region" description="Polar residues" evidence="1">
    <location>
        <begin position="96"/>
        <end position="109"/>
    </location>
</feature>
<keyword evidence="3" id="KW-1185">Reference proteome</keyword>
<gene>
    <name evidence="2" type="ORF">CERSUDRAFT_115754</name>
</gene>
<name>M2PI81_CERS8</name>
<accession>M2PI81</accession>
<evidence type="ECO:0000313" key="3">
    <source>
        <dbReference type="Proteomes" id="UP000016930"/>
    </source>
</evidence>
<sequence length="130" mass="13956">MCATLIGSAVAAPCGVRDVFRRNGSRPKWLFVAVPGGFTRRDHVPLSTSRVPLRCTGTLTKNFTAQNAHIHQTASKPEGEFLSICVQYGCTRVSVKSQSGVRGGTSTPLSAPVAPRRDALGRNAGRRKKH</sequence>
<dbReference type="EMBL" id="KB445799">
    <property type="protein sequence ID" value="EMD35824.1"/>
    <property type="molecule type" value="Genomic_DNA"/>
</dbReference>
<dbReference type="AlphaFoldDB" id="M2PI81"/>
<dbReference type="HOGENOM" id="CLU_1943086_0_0_1"/>
<feature type="non-terminal residue" evidence="2">
    <location>
        <position position="130"/>
    </location>
</feature>
<evidence type="ECO:0000313" key="2">
    <source>
        <dbReference type="EMBL" id="EMD35824.1"/>
    </source>
</evidence>
<reference evidence="2 3" key="1">
    <citation type="journal article" date="2012" name="Proc. Natl. Acad. Sci. U.S.A.">
        <title>Comparative genomics of Ceriporiopsis subvermispora and Phanerochaete chrysosporium provide insight into selective ligninolysis.</title>
        <authorList>
            <person name="Fernandez-Fueyo E."/>
            <person name="Ruiz-Duenas F.J."/>
            <person name="Ferreira P."/>
            <person name="Floudas D."/>
            <person name="Hibbett D.S."/>
            <person name="Canessa P."/>
            <person name="Larrondo L.F."/>
            <person name="James T.Y."/>
            <person name="Seelenfreund D."/>
            <person name="Lobos S."/>
            <person name="Polanco R."/>
            <person name="Tello M."/>
            <person name="Honda Y."/>
            <person name="Watanabe T."/>
            <person name="Watanabe T."/>
            <person name="Ryu J.S."/>
            <person name="Kubicek C.P."/>
            <person name="Schmoll M."/>
            <person name="Gaskell J."/>
            <person name="Hammel K.E."/>
            <person name="St John F.J."/>
            <person name="Vanden Wymelenberg A."/>
            <person name="Sabat G."/>
            <person name="Splinter BonDurant S."/>
            <person name="Syed K."/>
            <person name="Yadav J.S."/>
            <person name="Doddapaneni H."/>
            <person name="Subramanian V."/>
            <person name="Lavin J.L."/>
            <person name="Oguiza J.A."/>
            <person name="Perez G."/>
            <person name="Pisabarro A.G."/>
            <person name="Ramirez L."/>
            <person name="Santoyo F."/>
            <person name="Master E."/>
            <person name="Coutinho P.M."/>
            <person name="Henrissat B."/>
            <person name="Lombard V."/>
            <person name="Magnuson J.K."/>
            <person name="Kuees U."/>
            <person name="Hori C."/>
            <person name="Igarashi K."/>
            <person name="Samejima M."/>
            <person name="Held B.W."/>
            <person name="Barry K.W."/>
            <person name="LaButti K.M."/>
            <person name="Lapidus A."/>
            <person name="Lindquist E.A."/>
            <person name="Lucas S.M."/>
            <person name="Riley R."/>
            <person name="Salamov A.A."/>
            <person name="Hoffmeister D."/>
            <person name="Schwenk D."/>
            <person name="Hadar Y."/>
            <person name="Yarden O."/>
            <person name="de Vries R.P."/>
            <person name="Wiebenga A."/>
            <person name="Stenlid J."/>
            <person name="Eastwood D."/>
            <person name="Grigoriev I.V."/>
            <person name="Berka R.M."/>
            <person name="Blanchette R.A."/>
            <person name="Kersten P."/>
            <person name="Martinez A.T."/>
            <person name="Vicuna R."/>
            <person name="Cullen D."/>
        </authorList>
    </citation>
    <scope>NUCLEOTIDE SEQUENCE [LARGE SCALE GENOMIC DNA]</scope>
    <source>
        <strain evidence="2 3">B</strain>
    </source>
</reference>
<proteinExistence type="predicted"/>
<feature type="region of interest" description="Disordered" evidence="1">
    <location>
        <begin position="96"/>
        <end position="130"/>
    </location>
</feature>
<evidence type="ECO:0000256" key="1">
    <source>
        <dbReference type="SAM" id="MobiDB-lite"/>
    </source>
</evidence>
<protein>
    <submittedName>
        <fullName evidence="2">Uncharacterized protein</fullName>
    </submittedName>
</protein>
<organism evidence="2 3">
    <name type="scientific">Ceriporiopsis subvermispora (strain B)</name>
    <name type="common">White-rot fungus</name>
    <name type="synonym">Gelatoporia subvermispora</name>
    <dbReference type="NCBI Taxonomy" id="914234"/>
    <lineage>
        <taxon>Eukaryota</taxon>
        <taxon>Fungi</taxon>
        <taxon>Dikarya</taxon>
        <taxon>Basidiomycota</taxon>
        <taxon>Agaricomycotina</taxon>
        <taxon>Agaricomycetes</taxon>
        <taxon>Polyporales</taxon>
        <taxon>Gelatoporiaceae</taxon>
        <taxon>Gelatoporia</taxon>
    </lineage>
</organism>
<dbReference type="Proteomes" id="UP000016930">
    <property type="component" value="Unassembled WGS sequence"/>
</dbReference>